<name>A0ABV7R8E7_9RHOB</name>
<dbReference type="PANTHER" id="PTHR36302">
    <property type="entry name" value="BLR7088 PROTEIN"/>
    <property type="match status" value="1"/>
</dbReference>
<feature type="region of interest" description="Disordered" evidence="1">
    <location>
        <begin position="137"/>
        <end position="166"/>
    </location>
</feature>
<reference evidence="4" key="1">
    <citation type="journal article" date="2019" name="Int. J. Syst. Evol. Microbiol.">
        <title>The Global Catalogue of Microorganisms (GCM) 10K type strain sequencing project: providing services to taxonomists for standard genome sequencing and annotation.</title>
        <authorList>
            <consortium name="The Broad Institute Genomics Platform"/>
            <consortium name="The Broad Institute Genome Sequencing Center for Infectious Disease"/>
            <person name="Wu L."/>
            <person name="Ma J."/>
        </authorList>
    </citation>
    <scope>NUCLEOTIDE SEQUENCE [LARGE SCALE GENOMIC DNA]</scope>
    <source>
        <strain evidence="4">KCTC 42899</strain>
    </source>
</reference>
<protein>
    <submittedName>
        <fullName evidence="3">Copper chaperone PCu(A)C</fullName>
    </submittedName>
</protein>
<organism evidence="3 4">
    <name type="scientific">Paracoccus mangrovi</name>
    <dbReference type="NCBI Taxonomy" id="1715645"/>
    <lineage>
        <taxon>Bacteria</taxon>
        <taxon>Pseudomonadati</taxon>
        <taxon>Pseudomonadota</taxon>
        <taxon>Alphaproteobacteria</taxon>
        <taxon>Rhodobacterales</taxon>
        <taxon>Paracoccaceae</taxon>
        <taxon>Paracoccus</taxon>
    </lineage>
</organism>
<feature type="chain" id="PRO_5045337312" evidence="2">
    <location>
        <begin position="20"/>
        <end position="166"/>
    </location>
</feature>
<dbReference type="InterPro" id="IPR036182">
    <property type="entry name" value="PCuAC_sf"/>
</dbReference>
<dbReference type="Proteomes" id="UP001595721">
    <property type="component" value="Unassembled WGS sequence"/>
</dbReference>
<keyword evidence="4" id="KW-1185">Reference proteome</keyword>
<dbReference type="InterPro" id="IPR058248">
    <property type="entry name" value="Lxx211020-like"/>
</dbReference>
<dbReference type="PANTHER" id="PTHR36302:SF1">
    <property type="entry name" value="COPPER CHAPERONE PCU(A)C"/>
    <property type="match status" value="1"/>
</dbReference>
<proteinExistence type="predicted"/>
<dbReference type="Gene3D" id="2.60.40.1890">
    <property type="entry name" value="PCu(A)C copper chaperone"/>
    <property type="match status" value="1"/>
</dbReference>
<evidence type="ECO:0000256" key="1">
    <source>
        <dbReference type="SAM" id="MobiDB-lite"/>
    </source>
</evidence>
<dbReference type="SUPFAM" id="SSF110087">
    <property type="entry name" value="DR1885-like metal-binding protein"/>
    <property type="match status" value="1"/>
</dbReference>
<comment type="caution">
    <text evidence="3">The sequence shown here is derived from an EMBL/GenBank/DDBJ whole genome shotgun (WGS) entry which is preliminary data.</text>
</comment>
<dbReference type="InterPro" id="IPR007410">
    <property type="entry name" value="LpqE-like"/>
</dbReference>
<keyword evidence="2" id="KW-0732">Signal</keyword>
<feature type="signal peptide" evidence="2">
    <location>
        <begin position="1"/>
        <end position="19"/>
    </location>
</feature>
<dbReference type="RefSeq" id="WP_377745675.1">
    <property type="nucleotide sequence ID" value="NZ_JBHRXJ010000013.1"/>
</dbReference>
<evidence type="ECO:0000256" key="2">
    <source>
        <dbReference type="SAM" id="SignalP"/>
    </source>
</evidence>
<dbReference type="EMBL" id="JBHRXJ010000013">
    <property type="protein sequence ID" value="MFC3529642.1"/>
    <property type="molecule type" value="Genomic_DNA"/>
</dbReference>
<accession>A0ABV7R8E7</accession>
<dbReference type="Pfam" id="PF04314">
    <property type="entry name" value="PCuAC"/>
    <property type="match status" value="1"/>
</dbReference>
<evidence type="ECO:0000313" key="4">
    <source>
        <dbReference type="Proteomes" id="UP001595721"/>
    </source>
</evidence>
<evidence type="ECO:0000313" key="3">
    <source>
        <dbReference type="EMBL" id="MFC3529642.1"/>
    </source>
</evidence>
<gene>
    <name evidence="3" type="ORF">ACFOMH_15800</name>
</gene>
<sequence length="166" mass="17295">MKSPFLILMACLLPFAAQAEIRVTDGYVRAANPKSGAAFMTIRNTGDTACTLSGVSTDAAARAELHTSREENGMMRMVKADPITIAPGQSHVLARGGDHVMLMGLHEPLADGRDLLLMLDLGDCGLLSVPLPVDNARKPGATGGMSGHDGHAGHTGHGTMSPQTQP</sequence>